<dbReference type="InterPro" id="IPR036291">
    <property type="entry name" value="NAD(P)-bd_dom_sf"/>
</dbReference>
<sequence>MKLLVTGASGFLGQYVVVEALRQGFEVRAVVRPGSDEKRLSWYNHPQVELAQIDLRQSNIIDALDNVSAVIHLAATKQGNFETQYNSTVVGTENLLKAMMSAQVQRLVAISSFSVFDYLYIASGEIISEDSPIEREPKQRDVYAQTKLIQENLVRDFSEKHNINVTIIRPGVVYGRDNLWNASLGVKVSQQLWIQIGKNAQIPLTYVENCAEAIVTAVNSQEAIGKTLNIVDDDLPTQSIYFEKLIELQKRSPFTIKIDWTMMRWLARTSWLFNKLLADKVKLPGILIPARLHARFKPLRYSNTRAQQVLNWKPKYSLDAALERSSSDIELLNM</sequence>
<accession>A0A846HC56</accession>
<evidence type="ECO:0000313" key="3">
    <source>
        <dbReference type="Proteomes" id="UP000031549"/>
    </source>
</evidence>
<dbReference type="RefSeq" id="WP_039737351.1">
    <property type="nucleotide sequence ID" value="NZ_JTCM02000040.1"/>
</dbReference>
<dbReference type="Gene3D" id="3.40.50.720">
    <property type="entry name" value="NAD(P)-binding Rossmann-like Domain"/>
    <property type="match status" value="1"/>
</dbReference>
<gene>
    <name evidence="2" type="ORF">PI95_017885</name>
</gene>
<dbReference type="AlphaFoldDB" id="A0A846HC56"/>
<evidence type="ECO:0000259" key="1">
    <source>
        <dbReference type="Pfam" id="PF01370"/>
    </source>
</evidence>
<dbReference type="PANTHER" id="PTHR43245">
    <property type="entry name" value="BIFUNCTIONAL POLYMYXIN RESISTANCE PROTEIN ARNA"/>
    <property type="match status" value="1"/>
</dbReference>
<dbReference type="Proteomes" id="UP000031549">
    <property type="component" value="Unassembled WGS sequence"/>
</dbReference>
<dbReference type="Pfam" id="PF01370">
    <property type="entry name" value="Epimerase"/>
    <property type="match status" value="1"/>
</dbReference>
<comment type="caution">
    <text evidence="2">The sequence shown here is derived from an EMBL/GenBank/DDBJ whole genome shotgun (WGS) entry which is preliminary data.</text>
</comment>
<proteinExistence type="predicted"/>
<dbReference type="SUPFAM" id="SSF51735">
    <property type="entry name" value="NAD(P)-binding Rossmann-fold domains"/>
    <property type="match status" value="1"/>
</dbReference>
<protein>
    <submittedName>
        <fullName evidence="2">NAD(P)-dependent oxidoreductase</fullName>
    </submittedName>
</protein>
<reference evidence="2 3" key="1">
    <citation type="journal article" date="2015" name="Genome Announc.">
        <title>Draft Genome Sequence of Cyanobacterium Hassallia byssoidea Strain VB512170, Isolated from Monuments in India.</title>
        <authorList>
            <person name="Singh D."/>
            <person name="Chandrababunaidu M.M."/>
            <person name="Panda A."/>
            <person name="Sen D."/>
            <person name="Bhattacharyya S."/>
            <person name="Adhikary S.P."/>
            <person name="Tripathy S."/>
        </authorList>
    </citation>
    <scope>NUCLEOTIDE SEQUENCE [LARGE SCALE GENOMIC DNA]</scope>
    <source>
        <strain evidence="2 3">VB512170</strain>
    </source>
</reference>
<keyword evidence="3" id="KW-1185">Reference proteome</keyword>
<evidence type="ECO:0000313" key="2">
    <source>
        <dbReference type="EMBL" id="NEU74379.1"/>
    </source>
</evidence>
<dbReference type="PANTHER" id="PTHR43245:SF52">
    <property type="entry name" value="NAD-DEPENDENT EPIMERASE_DEHYDRATASE"/>
    <property type="match status" value="1"/>
</dbReference>
<feature type="domain" description="NAD-dependent epimerase/dehydratase" evidence="1">
    <location>
        <begin position="4"/>
        <end position="230"/>
    </location>
</feature>
<dbReference type="EMBL" id="JTCM02000040">
    <property type="protein sequence ID" value="NEU74379.1"/>
    <property type="molecule type" value="Genomic_DNA"/>
</dbReference>
<dbReference type="InterPro" id="IPR001509">
    <property type="entry name" value="Epimerase_deHydtase"/>
</dbReference>
<name>A0A846HC56_9CYAN</name>
<dbReference type="InterPro" id="IPR050177">
    <property type="entry name" value="Lipid_A_modif_metabolic_enz"/>
</dbReference>
<organism evidence="2 3">
    <name type="scientific">Hassallia byssoidea VB512170</name>
    <dbReference type="NCBI Taxonomy" id="1304833"/>
    <lineage>
        <taxon>Bacteria</taxon>
        <taxon>Bacillati</taxon>
        <taxon>Cyanobacteriota</taxon>
        <taxon>Cyanophyceae</taxon>
        <taxon>Nostocales</taxon>
        <taxon>Tolypothrichaceae</taxon>
        <taxon>Hassallia</taxon>
    </lineage>
</organism>